<dbReference type="InterPro" id="IPR022440">
    <property type="entry name" value="CHP03788"/>
</dbReference>
<dbReference type="AlphaFoldDB" id="A0A3B0YU69"/>
<dbReference type="PANTHER" id="PTHR45737:SF6">
    <property type="entry name" value="VON WILLEBRAND FACTOR A DOMAIN-CONTAINING PROTEIN 5A"/>
    <property type="match status" value="1"/>
</dbReference>
<name>A0A3B0YU69_9ZZZZ</name>
<dbReference type="Pfam" id="PF08487">
    <property type="entry name" value="VIT"/>
    <property type="match status" value="1"/>
</dbReference>
<proteinExistence type="predicted"/>
<evidence type="ECO:0000256" key="1">
    <source>
        <dbReference type="SAM" id="Phobius"/>
    </source>
</evidence>
<keyword evidence="1" id="KW-0812">Transmembrane</keyword>
<evidence type="ECO:0000259" key="2">
    <source>
        <dbReference type="PROSITE" id="PS50234"/>
    </source>
</evidence>
<dbReference type="InterPro" id="IPR002035">
    <property type="entry name" value="VWF_A"/>
</dbReference>
<dbReference type="SUPFAM" id="SSF53300">
    <property type="entry name" value="vWA-like"/>
    <property type="match status" value="1"/>
</dbReference>
<reference evidence="4" key="1">
    <citation type="submission" date="2018-06" db="EMBL/GenBank/DDBJ databases">
        <authorList>
            <person name="Zhirakovskaya E."/>
        </authorList>
    </citation>
    <scope>NUCLEOTIDE SEQUENCE</scope>
</reference>
<keyword evidence="1" id="KW-0472">Membrane</keyword>
<dbReference type="InterPro" id="IPR013694">
    <property type="entry name" value="VIT"/>
</dbReference>
<feature type="domain" description="VIT" evidence="3">
    <location>
        <begin position="71"/>
        <end position="199"/>
    </location>
</feature>
<dbReference type="Gene3D" id="3.40.50.410">
    <property type="entry name" value="von Willebrand factor, type A domain"/>
    <property type="match status" value="1"/>
</dbReference>
<dbReference type="NCBIfam" id="TIGR03788">
    <property type="entry name" value="marine_srt_targ"/>
    <property type="match status" value="1"/>
</dbReference>
<feature type="transmembrane region" description="Helical" evidence="1">
    <location>
        <begin position="697"/>
        <end position="713"/>
    </location>
</feature>
<organism evidence="4">
    <name type="scientific">hydrothermal vent metagenome</name>
    <dbReference type="NCBI Taxonomy" id="652676"/>
    <lineage>
        <taxon>unclassified sequences</taxon>
        <taxon>metagenomes</taxon>
        <taxon>ecological metagenomes</taxon>
    </lineage>
</organism>
<dbReference type="SMART" id="SM00327">
    <property type="entry name" value="VWA"/>
    <property type="match status" value="1"/>
</dbReference>
<dbReference type="CDD" id="cd01461">
    <property type="entry name" value="vWA_interalpha_trypsin_inhibitor"/>
    <property type="match status" value="1"/>
</dbReference>
<sequence>MNRNQSTQEQAPAMLVTYSWGDIVEFISLVALGWLMVVLFISSAHAAVERSDDLNEIEMRQVNLNQIKSGSLLFKSEKGSRYQLAAMLETDVQIEVTGMIARSTLKQTFKNDSGRWLEGVYVFPLPENAAVDRLRMQIGERLIEGVIKPRKEAKRLYKKARNEGRKASLIEQERPNLFTSSVANIAPGETVVIEIEYQQSVRYDNGEFSLRFPMAITPRYIPGSSLVNEEEVVAFDGSGWAMNTNQVVDASRITPPVFEGDEKINSVRLSVIINAGFKLANVESTYHRITVKQSTENKAAVSLAGEVVYAVRDFELVWRPEAAAVPRAALFTEEKEGELYHLVMVLPPANLSLNDIREARMEREVIYVIDTSGSMSGTSINQARRALSLALKRLHPGDRFNVISFNSTTDKLFSSAREVTHQNLRDAQRYVSSLEANGGTEIRGALEASLASQHESALVRQVVFLTDGSVGNEEELFKLIKQKLGNSRLFTIGIGSAPNSHFMSKAAQFGRGTFTYIGDVSEVETKMNELFHKLETAVMTDLAVAFDDPSVEVWPKRLPDLYQGEPLLLTARTKLNNQSVVVSGKRQNRGWQNSFQLKQSSSDNGIATMWARAKITALMDRIHEGEKEKMIKPEVVNVALRHHLVSKYTSLVAVDMTPVRPVDETLDTQALPVNLPTGQVHAKIFGRHAQTATPAKLQLMIGVMLLLAALFLWRRNKSIRV</sequence>
<accession>A0A3B0YU69</accession>
<evidence type="ECO:0000259" key="3">
    <source>
        <dbReference type="PROSITE" id="PS51468"/>
    </source>
</evidence>
<gene>
    <name evidence="4" type="ORF">MNBD_GAMMA17-174</name>
</gene>
<dbReference type="SMART" id="SM00609">
    <property type="entry name" value="VIT"/>
    <property type="match status" value="1"/>
</dbReference>
<feature type="transmembrane region" description="Helical" evidence="1">
    <location>
        <begin position="20"/>
        <end position="41"/>
    </location>
</feature>
<dbReference type="EMBL" id="UOFQ01000002">
    <property type="protein sequence ID" value="VAW84458.1"/>
    <property type="molecule type" value="Genomic_DNA"/>
</dbReference>
<dbReference type="PANTHER" id="PTHR45737">
    <property type="entry name" value="VON WILLEBRAND FACTOR A DOMAIN-CONTAINING PROTEIN 5A"/>
    <property type="match status" value="1"/>
</dbReference>
<dbReference type="Pfam" id="PF13768">
    <property type="entry name" value="VWA_3"/>
    <property type="match status" value="1"/>
</dbReference>
<protein>
    <submittedName>
        <fullName evidence="4">Inter-alpha-trypsin inhibitor domain protein</fullName>
    </submittedName>
</protein>
<feature type="domain" description="VWFA" evidence="2">
    <location>
        <begin position="364"/>
        <end position="534"/>
    </location>
</feature>
<keyword evidence="1" id="KW-1133">Transmembrane helix</keyword>
<dbReference type="PROSITE" id="PS50234">
    <property type="entry name" value="VWFA"/>
    <property type="match status" value="1"/>
</dbReference>
<dbReference type="InterPro" id="IPR036465">
    <property type="entry name" value="vWFA_dom_sf"/>
</dbReference>
<evidence type="ECO:0000313" key="4">
    <source>
        <dbReference type="EMBL" id="VAW84458.1"/>
    </source>
</evidence>
<dbReference type="PROSITE" id="PS51468">
    <property type="entry name" value="VIT"/>
    <property type="match status" value="1"/>
</dbReference>